<dbReference type="Proteomes" id="UP000178774">
    <property type="component" value="Unassembled WGS sequence"/>
</dbReference>
<accession>A0A1G2HUP2</accession>
<reference evidence="2 3" key="1">
    <citation type="journal article" date="2016" name="Nat. Commun.">
        <title>Thousands of microbial genomes shed light on interconnected biogeochemical processes in an aquifer system.</title>
        <authorList>
            <person name="Anantharaman K."/>
            <person name="Brown C.T."/>
            <person name="Hug L.A."/>
            <person name="Sharon I."/>
            <person name="Castelle C.J."/>
            <person name="Probst A.J."/>
            <person name="Thomas B.C."/>
            <person name="Singh A."/>
            <person name="Wilkins M.J."/>
            <person name="Karaoz U."/>
            <person name="Brodie E.L."/>
            <person name="Williams K.H."/>
            <person name="Hubbard S.S."/>
            <person name="Banfield J.F."/>
        </authorList>
    </citation>
    <scope>NUCLEOTIDE SEQUENCE [LARGE SCALE GENOMIC DNA]</scope>
</reference>
<organism evidence="2 3">
    <name type="scientific">Candidatus Staskawiczbacteria bacterium RIFCSPHIGHO2_01_FULL_41_41</name>
    <dbReference type="NCBI Taxonomy" id="1802203"/>
    <lineage>
        <taxon>Bacteria</taxon>
        <taxon>Candidatus Staskawicziibacteriota</taxon>
    </lineage>
</organism>
<dbReference type="EMBL" id="MHOP01000008">
    <property type="protein sequence ID" value="OGZ66185.1"/>
    <property type="molecule type" value="Genomic_DNA"/>
</dbReference>
<comment type="caution">
    <text evidence="2">The sequence shown here is derived from an EMBL/GenBank/DDBJ whole genome shotgun (WGS) entry which is preliminary data.</text>
</comment>
<proteinExistence type="predicted"/>
<evidence type="ECO:0000256" key="1">
    <source>
        <dbReference type="SAM" id="MobiDB-lite"/>
    </source>
</evidence>
<feature type="region of interest" description="Disordered" evidence="1">
    <location>
        <begin position="1"/>
        <end position="22"/>
    </location>
</feature>
<name>A0A1G2HUP2_9BACT</name>
<evidence type="ECO:0000313" key="3">
    <source>
        <dbReference type="Proteomes" id="UP000178774"/>
    </source>
</evidence>
<protein>
    <submittedName>
        <fullName evidence="2">Uncharacterized protein</fullName>
    </submittedName>
</protein>
<evidence type="ECO:0000313" key="2">
    <source>
        <dbReference type="EMBL" id="OGZ66185.1"/>
    </source>
</evidence>
<gene>
    <name evidence="2" type="ORF">A2822_04120</name>
</gene>
<dbReference type="AlphaFoldDB" id="A0A1G2HUP2"/>
<sequence length="351" mass="41485">MAEKGEHGNPDLPEENFLSEPLKPHLFDPEKYLEDKVLWKDKLVSEEALKTSLERLTKPLQKIDYQDNGYAYIQGENLSFEFKYSPPNEDEKEGINEYINSRFSREEISKGYLDLGSWRKLDYLVFDEVAHKGNVLSYLGINSRVLFCPTKEDSHGLIKFIDYRGGGSGCDIYIVGDMASPRSLITLFHEMGHFFDFEELKKQKVESFIREGWHSKNAEKIRKERSASAFAFKWMRPFLKDKQLKEDTVNFLKRYALADYNCSAEEEFSNELVRKKHAAQVAGDWEVEQEESRRQSLFGDFWLWRDTEEYQQWKAKEGNKNLEDYEIFPAWEKWVEETNYDFKKDLEAKEL</sequence>